<comment type="caution">
    <text evidence="3">The sequence shown here is derived from an EMBL/GenBank/DDBJ whole genome shotgun (WGS) entry which is preliminary data.</text>
</comment>
<reference evidence="3" key="1">
    <citation type="submission" date="2019-08" db="EMBL/GenBank/DDBJ databases">
        <title>The genome of the North American firefly Photinus pyralis.</title>
        <authorList>
            <consortium name="Photinus pyralis genome working group"/>
            <person name="Fallon T.R."/>
            <person name="Sander Lower S.E."/>
            <person name="Weng J.-K."/>
        </authorList>
    </citation>
    <scope>NUCLEOTIDE SEQUENCE</scope>
    <source>
        <strain evidence="3">TRF0915ILg1</strain>
        <tissue evidence="3">Whole body</tissue>
    </source>
</reference>
<keyword evidence="4" id="KW-1185">Reference proteome</keyword>
<feature type="compositionally biased region" description="Basic residues" evidence="1">
    <location>
        <begin position="42"/>
        <end position="53"/>
    </location>
</feature>
<protein>
    <submittedName>
        <fullName evidence="3">Uncharacterized protein</fullName>
    </submittedName>
</protein>
<sequence length="174" mass="20102">MDSETGESYRDKETGELPAVAKVNLETGETEINHTMPEKENRRKFRVPNNNPRKKSTCPLQTKQYYAPPGDTHFSTSDVIPCILFLLPTTLCFYPIIAAFLSIIEVILHVWAHKKNKTLPNKEVWYQSPLHIFVSEFCGACKEQRSANKITMIQDKRNYKFIKYGIDYVRGIVM</sequence>
<keyword evidence="2" id="KW-1133">Transmembrane helix</keyword>
<dbReference type="EMBL" id="VTPC01003965">
    <property type="protein sequence ID" value="KAF2897710.1"/>
    <property type="molecule type" value="Genomic_DNA"/>
</dbReference>
<evidence type="ECO:0000256" key="1">
    <source>
        <dbReference type="SAM" id="MobiDB-lite"/>
    </source>
</evidence>
<evidence type="ECO:0000256" key="2">
    <source>
        <dbReference type="SAM" id="Phobius"/>
    </source>
</evidence>
<dbReference type="Proteomes" id="UP000801492">
    <property type="component" value="Unassembled WGS sequence"/>
</dbReference>
<proteinExistence type="predicted"/>
<organism evidence="3 4">
    <name type="scientific">Ignelater luminosus</name>
    <name type="common">Cucubano</name>
    <name type="synonym">Pyrophorus luminosus</name>
    <dbReference type="NCBI Taxonomy" id="2038154"/>
    <lineage>
        <taxon>Eukaryota</taxon>
        <taxon>Metazoa</taxon>
        <taxon>Ecdysozoa</taxon>
        <taxon>Arthropoda</taxon>
        <taxon>Hexapoda</taxon>
        <taxon>Insecta</taxon>
        <taxon>Pterygota</taxon>
        <taxon>Neoptera</taxon>
        <taxon>Endopterygota</taxon>
        <taxon>Coleoptera</taxon>
        <taxon>Polyphaga</taxon>
        <taxon>Elateriformia</taxon>
        <taxon>Elateroidea</taxon>
        <taxon>Elateridae</taxon>
        <taxon>Agrypninae</taxon>
        <taxon>Pyrophorini</taxon>
        <taxon>Ignelater</taxon>
    </lineage>
</organism>
<feature type="transmembrane region" description="Helical" evidence="2">
    <location>
        <begin position="93"/>
        <end position="112"/>
    </location>
</feature>
<dbReference type="AlphaFoldDB" id="A0A8K0D1L3"/>
<accession>A0A8K0D1L3</accession>
<feature type="region of interest" description="Disordered" evidence="1">
    <location>
        <begin position="1"/>
        <end position="53"/>
    </location>
</feature>
<keyword evidence="2" id="KW-0472">Membrane</keyword>
<keyword evidence="2" id="KW-0812">Transmembrane</keyword>
<name>A0A8K0D1L3_IGNLU</name>
<dbReference type="OrthoDB" id="7042322at2759"/>
<evidence type="ECO:0000313" key="4">
    <source>
        <dbReference type="Proteomes" id="UP000801492"/>
    </source>
</evidence>
<gene>
    <name evidence="3" type="ORF">ILUMI_08465</name>
</gene>
<evidence type="ECO:0000313" key="3">
    <source>
        <dbReference type="EMBL" id="KAF2897710.1"/>
    </source>
</evidence>